<keyword evidence="1" id="KW-0418">Kinase</keyword>
<gene>
    <name evidence="1" type="ORF">NCTC13063_02488</name>
</gene>
<dbReference type="Gene3D" id="3.40.50.300">
    <property type="entry name" value="P-loop containing nucleotide triphosphate hydrolases"/>
    <property type="match status" value="1"/>
</dbReference>
<proteinExistence type="predicted"/>
<name>A0AAQ1ZLR4_9BACT</name>
<dbReference type="AlphaFoldDB" id="A0AAQ1ZLR4"/>
<organism evidence="1 2">
    <name type="scientific">Segatella buccae</name>
    <dbReference type="NCBI Taxonomy" id="28126"/>
    <lineage>
        <taxon>Bacteria</taxon>
        <taxon>Pseudomonadati</taxon>
        <taxon>Bacteroidota</taxon>
        <taxon>Bacteroidia</taxon>
        <taxon>Bacteroidales</taxon>
        <taxon>Prevotellaceae</taxon>
        <taxon>Segatella</taxon>
    </lineage>
</organism>
<reference evidence="1 2" key="1">
    <citation type="submission" date="2018-06" db="EMBL/GenBank/DDBJ databases">
        <authorList>
            <consortium name="Pathogen Informatics"/>
            <person name="Doyle S."/>
        </authorList>
    </citation>
    <scope>NUCLEOTIDE SEQUENCE [LARGE SCALE GENOMIC DNA]</scope>
    <source>
        <strain evidence="1 2">NCTC13063</strain>
    </source>
</reference>
<dbReference type="Pfam" id="PF13189">
    <property type="entry name" value="Cytidylate_kin2"/>
    <property type="match status" value="1"/>
</dbReference>
<dbReference type="SUPFAM" id="SSF52540">
    <property type="entry name" value="P-loop containing nucleoside triphosphate hydrolases"/>
    <property type="match status" value="1"/>
</dbReference>
<accession>A0AAQ1ZLR4</accession>
<dbReference type="InterPro" id="IPR027417">
    <property type="entry name" value="P-loop_NTPase"/>
</dbReference>
<dbReference type="EMBL" id="UGTJ01000002">
    <property type="protein sequence ID" value="SUB96717.1"/>
    <property type="molecule type" value="Genomic_DNA"/>
</dbReference>
<protein>
    <submittedName>
        <fullName evidence="1">Cytidylate kinase</fullName>
    </submittedName>
</protein>
<comment type="caution">
    <text evidence="1">The sequence shown here is derived from an EMBL/GenBank/DDBJ whole genome shotgun (WGS) entry which is preliminary data.</text>
</comment>
<sequence>MEDKKNIIINIGRQIGSGGHIIARQLAEEFGCRFYDKEILNLAAKESGFSEKFFEQHDEQRGFLRSLFHTHIPFVSDNNFYKNDLSQESLFLFQSEAIGKAADEGSCVFVGRAADYILRDRQNVVNIFVTAHIDRRIQRVCKRQGIDRAAARKFIKEKEEERAAFYNYYTGKRWGHSESYDLCIDSSVLGVEETGVFVADFIRRRFGMTPKTTT</sequence>
<dbReference type="Proteomes" id="UP000255283">
    <property type="component" value="Unassembled WGS sequence"/>
</dbReference>
<dbReference type="RefSeq" id="WP_115154357.1">
    <property type="nucleotide sequence ID" value="NZ_CALLWX010000003.1"/>
</dbReference>
<evidence type="ECO:0000313" key="2">
    <source>
        <dbReference type="Proteomes" id="UP000255283"/>
    </source>
</evidence>
<keyword evidence="1" id="KW-0808">Transferase</keyword>
<evidence type="ECO:0000313" key="1">
    <source>
        <dbReference type="EMBL" id="SUB96717.1"/>
    </source>
</evidence>
<dbReference type="GO" id="GO:0016301">
    <property type="term" value="F:kinase activity"/>
    <property type="evidence" value="ECO:0007669"/>
    <property type="project" value="UniProtKB-KW"/>
</dbReference>